<reference evidence="1 2" key="1">
    <citation type="submission" date="2014-12" db="EMBL/GenBank/DDBJ databases">
        <title>Draft genome sequence of Terrisporobacter sp. 08-306576, isolated from the blood culture of a bacteremia patient.</title>
        <authorList>
            <person name="Lund L.C."/>
            <person name="Sydenham T.V."/>
            <person name="Hogh S.V."/>
            <person name="Skov M.N."/>
            <person name="Kemp M."/>
            <person name="Justesen U.S."/>
        </authorList>
    </citation>
    <scope>NUCLEOTIDE SEQUENCE [LARGE SCALE GENOMIC DNA]</scope>
    <source>
        <strain evidence="1 2">08-306576</strain>
    </source>
</reference>
<dbReference type="InterPro" id="IPR009057">
    <property type="entry name" value="Homeodomain-like_sf"/>
</dbReference>
<dbReference type="Proteomes" id="UP000031189">
    <property type="component" value="Unassembled WGS sequence"/>
</dbReference>
<dbReference type="AlphaFoldDB" id="A0A0B3VKJ1"/>
<dbReference type="STRING" id="1577792.QX51_08585"/>
<protein>
    <submittedName>
        <fullName evidence="1">Transposase</fullName>
    </submittedName>
</protein>
<keyword evidence="2" id="KW-1185">Reference proteome</keyword>
<dbReference type="GO" id="GO:0004803">
    <property type="term" value="F:transposase activity"/>
    <property type="evidence" value="ECO:0007669"/>
    <property type="project" value="InterPro"/>
</dbReference>
<accession>A0A0B3VKJ1</accession>
<dbReference type="Pfam" id="PF01527">
    <property type="entry name" value="HTH_Tnp_1"/>
    <property type="match status" value="1"/>
</dbReference>
<evidence type="ECO:0000313" key="1">
    <source>
        <dbReference type="EMBL" id="KHS57291.1"/>
    </source>
</evidence>
<evidence type="ECO:0000313" key="2">
    <source>
        <dbReference type="Proteomes" id="UP000031189"/>
    </source>
</evidence>
<sequence length="86" mass="9976">MARYTEEFKNTIIESYKSGKSLAVLHSEYGILKSTISTWIKDNSPVYSNSEDEMTLKELRAFKREISQIKEENEILKKDMGILAKK</sequence>
<proteinExistence type="predicted"/>
<name>A0A0B3VKJ1_9FIRM</name>
<dbReference type="EMBL" id="JWHR01000079">
    <property type="protein sequence ID" value="KHS57291.1"/>
    <property type="molecule type" value="Genomic_DNA"/>
</dbReference>
<dbReference type="GO" id="GO:0003677">
    <property type="term" value="F:DNA binding"/>
    <property type="evidence" value="ECO:0007669"/>
    <property type="project" value="InterPro"/>
</dbReference>
<gene>
    <name evidence="1" type="ORF">QX51_08585</name>
</gene>
<comment type="caution">
    <text evidence="1">The sequence shown here is derived from an EMBL/GenBank/DDBJ whole genome shotgun (WGS) entry which is preliminary data.</text>
</comment>
<dbReference type="InterPro" id="IPR002514">
    <property type="entry name" value="Transposase_8"/>
</dbReference>
<organism evidence="1 2">
    <name type="scientific">Terrisporobacter othiniensis</name>
    <dbReference type="NCBI Taxonomy" id="1577792"/>
    <lineage>
        <taxon>Bacteria</taxon>
        <taxon>Bacillati</taxon>
        <taxon>Bacillota</taxon>
        <taxon>Clostridia</taxon>
        <taxon>Peptostreptococcales</taxon>
        <taxon>Peptostreptococcaceae</taxon>
        <taxon>Terrisporobacter</taxon>
    </lineage>
</organism>
<dbReference type="GO" id="GO:0006313">
    <property type="term" value="P:DNA transposition"/>
    <property type="evidence" value="ECO:0007669"/>
    <property type="project" value="InterPro"/>
</dbReference>
<dbReference type="Gene3D" id="1.10.10.60">
    <property type="entry name" value="Homeodomain-like"/>
    <property type="match status" value="1"/>
</dbReference>
<dbReference type="SUPFAM" id="SSF46689">
    <property type="entry name" value="Homeodomain-like"/>
    <property type="match status" value="1"/>
</dbReference>